<proteinExistence type="predicted"/>
<evidence type="ECO:0000259" key="2">
    <source>
        <dbReference type="PROSITE" id="PS51194"/>
    </source>
</evidence>
<dbReference type="SMART" id="SM00490">
    <property type="entry name" value="HELICc"/>
    <property type="match status" value="1"/>
</dbReference>
<dbReference type="InterPro" id="IPR027417">
    <property type="entry name" value="P-loop_NTPase"/>
</dbReference>
<dbReference type="Pfam" id="PF04851">
    <property type="entry name" value="ResIII"/>
    <property type="match status" value="1"/>
</dbReference>
<organism evidence="3 4">
    <name type="scientific">Pseudomonas putida</name>
    <name type="common">Arthrobacter siderocapsulatus</name>
    <dbReference type="NCBI Taxonomy" id="303"/>
    <lineage>
        <taxon>Bacteria</taxon>
        <taxon>Pseudomonadati</taxon>
        <taxon>Pseudomonadota</taxon>
        <taxon>Gammaproteobacteria</taxon>
        <taxon>Pseudomonadales</taxon>
        <taxon>Pseudomonadaceae</taxon>
        <taxon>Pseudomonas</taxon>
    </lineage>
</organism>
<dbReference type="GO" id="GO:0003677">
    <property type="term" value="F:DNA binding"/>
    <property type="evidence" value="ECO:0007669"/>
    <property type="project" value="InterPro"/>
</dbReference>
<dbReference type="PANTHER" id="PTHR47396">
    <property type="entry name" value="TYPE I RESTRICTION ENZYME ECOKI R PROTEIN"/>
    <property type="match status" value="1"/>
</dbReference>
<evidence type="ECO:0000313" key="4">
    <source>
        <dbReference type="Proteomes" id="UP000515680"/>
    </source>
</evidence>
<dbReference type="SMART" id="SM00487">
    <property type="entry name" value="DEXDc"/>
    <property type="match status" value="1"/>
</dbReference>
<reference evidence="3 4" key="1">
    <citation type="submission" date="2019-12" db="EMBL/GenBank/DDBJ databases">
        <title>complete genome sequences of Pseudomonas putida str. WP8-W18-CRE-01 isolated from wastewater treatment plant effluent.</title>
        <authorList>
            <person name="Sekizuka T."/>
            <person name="Itokawa K."/>
            <person name="Yatsu K."/>
            <person name="Inamine Y."/>
            <person name="Kuroda M."/>
        </authorList>
    </citation>
    <scope>NUCLEOTIDE SEQUENCE [LARGE SCALE GENOMIC DNA]</scope>
    <source>
        <strain evidence="3 4">WP8-W18-CRE-01</strain>
    </source>
</reference>
<dbReference type="CDD" id="cd17926">
    <property type="entry name" value="DEXHc_RE"/>
    <property type="match status" value="1"/>
</dbReference>
<dbReference type="PANTHER" id="PTHR47396:SF1">
    <property type="entry name" value="ATP-DEPENDENT HELICASE IRC3-RELATED"/>
    <property type="match status" value="1"/>
</dbReference>
<evidence type="ECO:0000259" key="1">
    <source>
        <dbReference type="PROSITE" id="PS51192"/>
    </source>
</evidence>
<dbReference type="InterPro" id="IPR050742">
    <property type="entry name" value="Helicase_Restrict-Modif_Enz"/>
</dbReference>
<dbReference type="GO" id="GO:0016787">
    <property type="term" value="F:hydrolase activity"/>
    <property type="evidence" value="ECO:0007669"/>
    <property type="project" value="InterPro"/>
</dbReference>
<dbReference type="SUPFAM" id="SSF52540">
    <property type="entry name" value="P-loop containing nucleoside triphosphate hydrolases"/>
    <property type="match status" value="1"/>
</dbReference>
<dbReference type="Pfam" id="PF00271">
    <property type="entry name" value="Helicase_C"/>
    <property type="match status" value="1"/>
</dbReference>
<evidence type="ECO:0000313" key="3">
    <source>
        <dbReference type="EMBL" id="BBT42155.1"/>
    </source>
</evidence>
<dbReference type="EMBL" id="AP022227">
    <property type="protein sequence ID" value="BBT42155.1"/>
    <property type="molecule type" value="Genomic_DNA"/>
</dbReference>
<sequence length="1003" mass="112214">MQAVEACYHFATLARSPFYSQVIAMDDVVITHSDVYQSWQNHLFNFSLDDPRTNAPGLRKPQLAALYATLGHLVVDPSSTATVVMPTGTGKTDTMLALIIAARMARTLILVPSDALRTQLVGKCTEMKTLRTVGAVSDTARNPIVAAIDSKLSEEQVAELATANIIVATPQALLLFEDAALGALVNMCSHLMIDEAHHVAAASWNRIKTAFRGKPCIQFTATPFREDGLALAGKIIFNYPLRDAQLDGYFKGIEFHPVREYNLKLSDQAIADKAVELLRTDLKAGFNHLMMVRAKSHKRATDLFEIYKQHADLTPVLIHSKVPNQARVMAEIVKKKHRIIVCVDMLGEGFDLPELKIAAIHDQHQSPAVTLQFIGRLTRVDAALGDAKFVANIANQKTDHQMAALYKESADWGAVIRDVSEQKVSREIEKADFNEQFADGDDAQVIFGLNPNPKISAVAYHVSPNDWTPQRAQGLDGRRETLQYISINDQADTVIVVTRRETLVGWAQTEEIVDTNWNLYIAFYNKAQKTLFLHASGDDTQATRFLNLVAKDPRRINGEPTFRTLHDIKLMKLQNVGLSRARKDLRFTMHVGRDINQVINDIETGNATKSNIFATGFEDGERTTVGCSHKGKIWEMNSSPINYWVEWCKRMSVKLNDDTIDPADVLKNVMRVEQIRGRWPEGLFYADWPVSIAIENEQRISLYFQGETFNLLDVELGKPEYNGARTLDIPVLVAGNDGGERRLTTIAVKLLEDGYKTSCPGVKILYPHEMPLDSYLDGEPLVLLKVDGSMVQGNYRQYSLNSVDVKLPAGLLEPWNWGTTKIHQESMRAERRTDSVQGFTFAKIADDYSIVFNDDGKGEIADLVAIRESKDAIYVDLYHCKFCPMTDGVAAPGARVADVYEVCGQASRSVKWLYTGDKFFNRLMDRYQQSLLKDFDRILKGTPQQLEILRNKCHDHELIFKFVIVQPAISAQKVSKEQLAVLGTSYSYIKSISGSDIKVIVSP</sequence>
<protein>
    <recommendedName>
        <fullName evidence="5">Helicase</fullName>
    </recommendedName>
</protein>
<dbReference type="PROSITE" id="PS51192">
    <property type="entry name" value="HELICASE_ATP_BIND_1"/>
    <property type="match status" value="1"/>
</dbReference>
<dbReference type="InterPro" id="IPR001650">
    <property type="entry name" value="Helicase_C-like"/>
</dbReference>
<dbReference type="GO" id="GO:0005524">
    <property type="term" value="F:ATP binding"/>
    <property type="evidence" value="ECO:0007669"/>
    <property type="project" value="InterPro"/>
</dbReference>
<dbReference type="Gene3D" id="3.40.50.300">
    <property type="entry name" value="P-loop containing nucleotide triphosphate hydrolases"/>
    <property type="match status" value="2"/>
</dbReference>
<dbReference type="PROSITE" id="PS51194">
    <property type="entry name" value="HELICASE_CTER"/>
    <property type="match status" value="1"/>
</dbReference>
<dbReference type="InterPro" id="IPR006935">
    <property type="entry name" value="Helicase/UvrB_N"/>
</dbReference>
<dbReference type="InterPro" id="IPR014001">
    <property type="entry name" value="Helicase_ATP-bd"/>
</dbReference>
<evidence type="ECO:0008006" key="5">
    <source>
        <dbReference type="Google" id="ProtNLM"/>
    </source>
</evidence>
<name>A0A6S5U3C4_PSEPU</name>
<dbReference type="GO" id="GO:0005829">
    <property type="term" value="C:cytosol"/>
    <property type="evidence" value="ECO:0007669"/>
    <property type="project" value="TreeGrafter"/>
</dbReference>
<gene>
    <name evidence="3" type="ORF">WP8W18C01_44960</name>
</gene>
<feature type="domain" description="Helicase ATP-binding" evidence="1">
    <location>
        <begin position="72"/>
        <end position="241"/>
    </location>
</feature>
<dbReference type="Proteomes" id="UP000515680">
    <property type="component" value="Chromosome"/>
</dbReference>
<dbReference type="AlphaFoldDB" id="A0A6S5U3C4"/>
<dbReference type="CDD" id="cd18785">
    <property type="entry name" value="SF2_C"/>
    <property type="match status" value="1"/>
</dbReference>
<feature type="domain" description="Helicase C-terminal" evidence="2">
    <location>
        <begin position="281"/>
        <end position="441"/>
    </location>
</feature>
<accession>A0A6S5U3C4</accession>